<evidence type="ECO:0000259" key="13">
    <source>
        <dbReference type="Pfam" id="PF07715"/>
    </source>
</evidence>
<evidence type="ECO:0000256" key="1">
    <source>
        <dbReference type="ARBA" id="ARBA00004571"/>
    </source>
</evidence>
<sequence length="636" mass="70639">MMKNVLGVLLLFTAGILPIRAQQINLDPVTVSTSILEKRASETGRNLTVIRGEDLRNLPVSSIDEILRYLPGLEIQARGPMGAQSDIVLRGGTFQQVLVVLDGLRLNDPTTGHFNSYIPISPSEISRIEILKGASSSIYGSEAVGGVVSVITKTFESSSKADESFLEGGLAAGQYGLWNGQLGGYLHKDKLRVSGGILSNNASGQELRGTKGYFHNHTASVSARYQLAANTHVAYRASFDRRDFAAQNFYTAFVSDTATEKVTGWWQQLEIGHTGKSSALTLKAGLKSAVDEYLYNPVSVANKNTSGLGQLLLTWSRQWSDHTDFVAGVNYQQRKIRSNDRGNHEIQQVAPFVAASHRIGNLNIHPSLRLDWRESSSAELVPQLNLSYKLASWQLRASVGKTIRDPDFTERFNNYNKKLVTGGSVGNPDLVPEKSLSYEVGFDYFHNTNWKISATGFQRHQRDLIDYVPTSFADMPRKENLSPTGSFALAENIARVVTRGVEADLQYQYAWNKKNRLNGMLGITLLDSEQSVAKPSFYLSSHAKLLVNTSVSYKTGRFFGSLNGLYKKREPRQENALLTRVEKTYFVLNAQAGLDVIVDKLSLFIQVDNLTDKRYSDLLGATMPGRWWRAGIKFRY</sequence>
<keyword evidence="3 10" id="KW-1134">Transmembrane beta strand</keyword>
<dbReference type="EMBL" id="BAABEY010000005">
    <property type="protein sequence ID" value="GAA4433324.1"/>
    <property type="molecule type" value="Genomic_DNA"/>
</dbReference>
<dbReference type="Proteomes" id="UP001501508">
    <property type="component" value="Unassembled WGS sequence"/>
</dbReference>
<evidence type="ECO:0000256" key="6">
    <source>
        <dbReference type="ARBA" id="ARBA00023077"/>
    </source>
</evidence>
<protein>
    <submittedName>
        <fullName evidence="14">TonB-dependent vitamin B12 receptor</fullName>
    </submittedName>
</protein>
<dbReference type="Pfam" id="PF07715">
    <property type="entry name" value="Plug"/>
    <property type="match status" value="1"/>
</dbReference>
<keyword evidence="15" id="KW-1185">Reference proteome</keyword>
<keyword evidence="4 10" id="KW-0812">Transmembrane</keyword>
<dbReference type="RefSeq" id="WP_345026632.1">
    <property type="nucleotide sequence ID" value="NZ_BAABEY010000005.1"/>
</dbReference>
<reference evidence="15" key="1">
    <citation type="journal article" date="2019" name="Int. J. Syst. Evol. Microbiol.">
        <title>The Global Catalogue of Microorganisms (GCM) 10K type strain sequencing project: providing services to taxonomists for standard genome sequencing and annotation.</title>
        <authorList>
            <consortium name="The Broad Institute Genomics Platform"/>
            <consortium name="The Broad Institute Genome Sequencing Center for Infectious Disease"/>
            <person name="Wu L."/>
            <person name="Ma J."/>
        </authorList>
    </citation>
    <scope>NUCLEOTIDE SEQUENCE [LARGE SCALE GENOMIC DNA]</scope>
    <source>
        <strain evidence="15">JCM 31920</strain>
    </source>
</reference>
<dbReference type="InterPro" id="IPR039426">
    <property type="entry name" value="TonB-dep_rcpt-like"/>
</dbReference>
<dbReference type="PANTHER" id="PTHR30069">
    <property type="entry name" value="TONB-DEPENDENT OUTER MEMBRANE RECEPTOR"/>
    <property type="match status" value="1"/>
</dbReference>
<dbReference type="PROSITE" id="PS52016">
    <property type="entry name" value="TONB_DEPENDENT_REC_3"/>
    <property type="match status" value="1"/>
</dbReference>
<evidence type="ECO:0000313" key="14">
    <source>
        <dbReference type="EMBL" id="GAA4433324.1"/>
    </source>
</evidence>
<dbReference type="Gene3D" id="2.40.170.20">
    <property type="entry name" value="TonB-dependent receptor, beta-barrel domain"/>
    <property type="match status" value="1"/>
</dbReference>
<comment type="subcellular location">
    <subcellularLocation>
        <location evidence="1 10">Cell outer membrane</location>
        <topology evidence="1 10">Multi-pass membrane protein</topology>
    </subcellularLocation>
</comment>
<feature type="domain" description="TonB-dependent receptor plug" evidence="13">
    <location>
        <begin position="41"/>
        <end position="147"/>
    </location>
</feature>
<dbReference type="SUPFAM" id="SSF56935">
    <property type="entry name" value="Porins"/>
    <property type="match status" value="1"/>
</dbReference>
<dbReference type="PANTHER" id="PTHR30069:SF29">
    <property type="entry name" value="HEMOGLOBIN AND HEMOGLOBIN-HAPTOGLOBIN-BINDING PROTEIN 1-RELATED"/>
    <property type="match status" value="1"/>
</dbReference>
<evidence type="ECO:0000256" key="7">
    <source>
        <dbReference type="ARBA" id="ARBA00023136"/>
    </source>
</evidence>
<evidence type="ECO:0000256" key="11">
    <source>
        <dbReference type="RuleBase" id="RU003357"/>
    </source>
</evidence>
<evidence type="ECO:0000256" key="5">
    <source>
        <dbReference type="ARBA" id="ARBA00022729"/>
    </source>
</evidence>
<gene>
    <name evidence="14" type="primary">btuB</name>
    <name evidence="14" type="ORF">GCM10023091_06710</name>
</gene>
<feature type="domain" description="TonB-dependent receptor-like beta-barrel" evidence="12">
    <location>
        <begin position="195"/>
        <end position="610"/>
    </location>
</feature>
<dbReference type="Pfam" id="PF00593">
    <property type="entry name" value="TonB_dep_Rec_b-barrel"/>
    <property type="match status" value="1"/>
</dbReference>
<accession>A0ABP8LPE2</accession>
<keyword evidence="9 10" id="KW-0998">Cell outer membrane</keyword>
<keyword evidence="7 10" id="KW-0472">Membrane</keyword>
<evidence type="ECO:0000256" key="3">
    <source>
        <dbReference type="ARBA" id="ARBA00022452"/>
    </source>
</evidence>
<keyword evidence="8 14" id="KW-0675">Receptor</keyword>
<keyword evidence="2 10" id="KW-0813">Transport</keyword>
<evidence type="ECO:0000256" key="2">
    <source>
        <dbReference type="ARBA" id="ARBA00022448"/>
    </source>
</evidence>
<evidence type="ECO:0000256" key="4">
    <source>
        <dbReference type="ARBA" id="ARBA00022692"/>
    </source>
</evidence>
<evidence type="ECO:0000256" key="9">
    <source>
        <dbReference type="ARBA" id="ARBA00023237"/>
    </source>
</evidence>
<dbReference type="InterPro" id="IPR012910">
    <property type="entry name" value="Plug_dom"/>
</dbReference>
<evidence type="ECO:0000256" key="8">
    <source>
        <dbReference type="ARBA" id="ARBA00023170"/>
    </source>
</evidence>
<comment type="caution">
    <text evidence="14">The sequence shown here is derived from an EMBL/GenBank/DDBJ whole genome shotgun (WGS) entry which is preliminary data.</text>
</comment>
<comment type="similarity">
    <text evidence="10 11">Belongs to the TonB-dependent receptor family.</text>
</comment>
<dbReference type="Gene3D" id="2.170.130.10">
    <property type="entry name" value="TonB-dependent receptor, plug domain"/>
    <property type="match status" value="1"/>
</dbReference>
<name>A0ABP8LPE2_9BACT</name>
<evidence type="ECO:0000259" key="12">
    <source>
        <dbReference type="Pfam" id="PF00593"/>
    </source>
</evidence>
<dbReference type="CDD" id="cd01347">
    <property type="entry name" value="ligand_gated_channel"/>
    <property type="match status" value="1"/>
</dbReference>
<dbReference type="InterPro" id="IPR037066">
    <property type="entry name" value="Plug_dom_sf"/>
</dbReference>
<proteinExistence type="inferred from homology"/>
<keyword evidence="5" id="KW-0732">Signal</keyword>
<dbReference type="InterPro" id="IPR036942">
    <property type="entry name" value="Beta-barrel_TonB_sf"/>
</dbReference>
<dbReference type="InterPro" id="IPR000531">
    <property type="entry name" value="Beta-barrel_TonB"/>
</dbReference>
<organism evidence="14 15">
    <name type="scientific">Ravibacter arvi</name>
    <dbReference type="NCBI Taxonomy" id="2051041"/>
    <lineage>
        <taxon>Bacteria</taxon>
        <taxon>Pseudomonadati</taxon>
        <taxon>Bacteroidota</taxon>
        <taxon>Cytophagia</taxon>
        <taxon>Cytophagales</taxon>
        <taxon>Spirosomataceae</taxon>
        <taxon>Ravibacter</taxon>
    </lineage>
</organism>
<keyword evidence="6 11" id="KW-0798">TonB box</keyword>
<evidence type="ECO:0000313" key="15">
    <source>
        <dbReference type="Proteomes" id="UP001501508"/>
    </source>
</evidence>
<evidence type="ECO:0000256" key="10">
    <source>
        <dbReference type="PROSITE-ProRule" id="PRU01360"/>
    </source>
</evidence>